<dbReference type="RefSeq" id="WP_337318982.1">
    <property type="nucleotide sequence ID" value="NZ_JBBDGN010000005.1"/>
</dbReference>
<keyword evidence="4" id="KW-1185">Reference proteome</keyword>
<sequence length="75" mass="8335">MSTMNVSLPASMRDYVDQRVAQANYGSASEYVRDLIRRDQARSDLRERVLLGAESPLVTESTEDLFTRLRGAAGA</sequence>
<dbReference type="InterPro" id="IPR022789">
    <property type="entry name" value="ParD"/>
</dbReference>
<comment type="caution">
    <text evidence="3">The sequence shown here is derived from an EMBL/GenBank/DDBJ whole genome shotgun (WGS) entry which is preliminary data.</text>
</comment>
<dbReference type="PANTHER" id="PTHR36582">
    <property type="entry name" value="ANTITOXIN PARD"/>
    <property type="match status" value="1"/>
</dbReference>
<evidence type="ECO:0000256" key="2">
    <source>
        <dbReference type="ARBA" id="ARBA00022649"/>
    </source>
</evidence>
<keyword evidence="2" id="KW-1277">Toxin-antitoxin system</keyword>
<dbReference type="Proteomes" id="UP001366085">
    <property type="component" value="Unassembled WGS sequence"/>
</dbReference>
<evidence type="ECO:0000313" key="3">
    <source>
        <dbReference type="EMBL" id="MEJ1091450.1"/>
    </source>
</evidence>
<accession>A0ABU8LKB3</accession>
<protein>
    <submittedName>
        <fullName evidence="3">Type II toxin-antitoxin system ParD family antitoxin</fullName>
    </submittedName>
</protein>
<dbReference type="EMBL" id="JBBDGN010000005">
    <property type="protein sequence ID" value="MEJ1091450.1"/>
    <property type="molecule type" value="Genomic_DNA"/>
</dbReference>
<dbReference type="InterPro" id="IPR038296">
    <property type="entry name" value="ParD_sf"/>
</dbReference>
<dbReference type="CDD" id="cd22231">
    <property type="entry name" value="RHH_NikR_HicB-like"/>
    <property type="match status" value="1"/>
</dbReference>
<dbReference type="SUPFAM" id="SSF47598">
    <property type="entry name" value="Ribbon-helix-helix"/>
    <property type="match status" value="1"/>
</dbReference>
<dbReference type="NCBIfam" id="TIGR02606">
    <property type="entry name" value="antidote_CC2985"/>
    <property type="match status" value="1"/>
</dbReference>
<evidence type="ECO:0000256" key="1">
    <source>
        <dbReference type="ARBA" id="ARBA00008580"/>
    </source>
</evidence>
<dbReference type="Gene3D" id="6.10.10.120">
    <property type="entry name" value="Antitoxin ParD1-like"/>
    <property type="match status" value="1"/>
</dbReference>
<comment type="similarity">
    <text evidence="1">Belongs to the ParD antitoxin family.</text>
</comment>
<reference evidence="3 4" key="1">
    <citation type="submission" date="2024-02" db="EMBL/GenBank/DDBJ databases">
        <authorList>
            <person name="Saticioglu I.B."/>
        </authorList>
    </citation>
    <scope>NUCLEOTIDE SEQUENCE [LARGE SCALE GENOMIC DNA]</scope>
    <source>
        <strain evidence="3 4">Mu-43</strain>
    </source>
</reference>
<evidence type="ECO:0000313" key="4">
    <source>
        <dbReference type="Proteomes" id="UP001366085"/>
    </source>
</evidence>
<name>A0ABU8LKB3_9MICO</name>
<organism evidence="3 4">
    <name type="scientific">Microbacterium istanbulense</name>
    <dbReference type="NCBI Taxonomy" id="3122049"/>
    <lineage>
        <taxon>Bacteria</taxon>
        <taxon>Bacillati</taxon>
        <taxon>Actinomycetota</taxon>
        <taxon>Actinomycetes</taxon>
        <taxon>Micrococcales</taxon>
        <taxon>Microbacteriaceae</taxon>
        <taxon>Microbacterium</taxon>
    </lineage>
</organism>
<gene>
    <name evidence="3" type="ORF">WDU93_07040</name>
</gene>
<dbReference type="PANTHER" id="PTHR36582:SF2">
    <property type="entry name" value="ANTITOXIN PARD"/>
    <property type="match status" value="1"/>
</dbReference>
<proteinExistence type="inferred from homology"/>
<dbReference type="InterPro" id="IPR010985">
    <property type="entry name" value="Ribbon_hlx_hlx"/>
</dbReference>